<dbReference type="AlphaFoldDB" id="A0A1L8DPI0"/>
<reference evidence="3" key="1">
    <citation type="submission" date="2016-12" db="EMBL/GenBank/DDBJ databases">
        <title>An insight into the sialome and mialome of the sand fly, Nyssomyia neivai.</title>
        <authorList>
            <person name="Sebastian V."/>
            <person name="Goulart T.M."/>
            <person name="Oliveira W."/>
            <person name="Calvo E."/>
            <person name="Oliveira L.F."/>
            <person name="Pinto M.C."/>
            <person name="Rosselino A.M."/>
            <person name="Ribeiro J.M."/>
        </authorList>
    </citation>
    <scope>NUCLEOTIDE SEQUENCE</scope>
</reference>
<name>A0A1L8DPI0_9DIPT</name>
<accession>A0A1L8DPI0</accession>
<dbReference type="GO" id="GO:0008061">
    <property type="term" value="F:chitin binding"/>
    <property type="evidence" value="ECO:0007669"/>
    <property type="project" value="InterPro"/>
</dbReference>
<sequence>MRSFITVLALLCLIIGVSVIRSVDSACGTCGALSSASCVSETTFNVCSNGVAQTAVLIGCPSGTVCMDQQGICVAGGVPDCVICATCNAQGFACQSNNTFSLCSTVGVPSNSIYTCPANQICNYNGVSPNFCTVDDGTITTCNPLPPVATTTTTQPTTTTISPANWCAKQNTVGRYPVASDTQCLSYYNCFANNGAISGAVYTCQGITIFNPTLQQCVNPTTYQCPA</sequence>
<dbReference type="Pfam" id="PF01607">
    <property type="entry name" value="CBM_14"/>
    <property type="match status" value="1"/>
</dbReference>
<keyword evidence="1" id="KW-0732">Signal</keyword>
<organism evidence="3">
    <name type="scientific">Nyssomyia neivai</name>
    <dbReference type="NCBI Taxonomy" id="330878"/>
    <lineage>
        <taxon>Eukaryota</taxon>
        <taxon>Metazoa</taxon>
        <taxon>Ecdysozoa</taxon>
        <taxon>Arthropoda</taxon>
        <taxon>Hexapoda</taxon>
        <taxon>Insecta</taxon>
        <taxon>Pterygota</taxon>
        <taxon>Neoptera</taxon>
        <taxon>Endopterygota</taxon>
        <taxon>Diptera</taxon>
        <taxon>Nematocera</taxon>
        <taxon>Psychodoidea</taxon>
        <taxon>Psychodidae</taxon>
        <taxon>Nyssomyia</taxon>
    </lineage>
</organism>
<protein>
    <submittedName>
        <fullName evidence="3">Putative conserved secreted protein</fullName>
    </submittedName>
</protein>
<feature type="domain" description="Chitin-binding type-2" evidence="2">
    <location>
        <begin position="164"/>
        <end position="227"/>
    </location>
</feature>
<dbReference type="SUPFAM" id="SSF57625">
    <property type="entry name" value="Invertebrate chitin-binding proteins"/>
    <property type="match status" value="1"/>
</dbReference>
<evidence type="ECO:0000313" key="3">
    <source>
        <dbReference type="EMBL" id="JAV08388.1"/>
    </source>
</evidence>
<dbReference type="GO" id="GO:0005576">
    <property type="term" value="C:extracellular region"/>
    <property type="evidence" value="ECO:0007669"/>
    <property type="project" value="InterPro"/>
</dbReference>
<feature type="signal peptide" evidence="1">
    <location>
        <begin position="1"/>
        <end position="25"/>
    </location>
</feature>
<feature type="chain" id="PRO_5012318271" evidence="1">
    <location>
        <begin position="26"/>
        <end position="227"/>
    </location>
</feature>
<dbReference type="Gene3D" id="2.170.140.10">
    <property type="entry name" value="Chitin binding domain"/>
    <property type="match status" value="1"/>
</dbReference>
<dbReference type="PROSITE" id="PS50940">
    <property type="entry name" value="CHIT_BIND_II"/>
    <property type="match status" value="1"/>
</dbReference>
<dbReference type="EMBL" id="GFDF01005696">
    <property type="protein sequence ID" value="JAV08388.1"/>
    <property type="molecule type" value="Transcribed_RNA"/>
</dbReference>
<evidence type="ECO:0000256" key="1">
    <source>
        <dbReference type="SAM" id="SignalP"/>
    </source>
</evidence>
<evidence type="ECO:0000259" key="2">
    <source>
        <dbReference type="PROSITE" id="PS50940"/>
    </source>
</evidence>
<dbReference type="InterPro" id="IPR036508">
    <property type="entry name" value="Chitin-bd_dom_sf"/>
</dbReference>
<dbReference type="InterPro" id="IPR002557">
    <property type="entry name" value="Chitin-bd_dom"/>
</dbReference>
<proteinExistence type="predicted"/>